<dbReference type="InterPro" id="IPR002126">
    <property type="entry name" value="Cadherin-like_dom"/>
</dbReference>
<proteinExistence type="predicted"/>
<dbReference type="InterPro" id="IPR005046">
    <property type="entry name" value="DUF285"/>
</dbReference>
<dbReference type="Proteomes" id="UP001597342">
    <property type="component" value="Unassembled WGS sequence"/>
</dbReference>
<feature type="domain" description="Cadherin" evidence="5">
    <location>
        <begin position="233"/>
        <end position="335"/>
    </location>
</feature>
<dbReference type="RefSeq" id="WP_379829141.1">
    <property type="nucleotide sequence ID" value="NZ_JBHUHU010000001.1"/>
</dbReference>
<reference evidence="7" key="1">
    <citation type="journal article" date="2019" name="Int. J. Syst. Evol. Microbiol.">
        <title>The Global Catalogue of Microorganisms (GCM) 10K type strain sequencing project: providing services to taxonomists for standard genome sequencing and annotation.</title>
        <authorList>
            <consortium name="The Broad Institute Genomics Platform"/>
            <consortium name="The Broad Institute Genome Sequencing Center for Infectious Disease"/>
            <person name="Wu L."/>
            <person name="Ma J."/>
        </authorList>
    </citation>
    <scope>NUCLEOTIDE SEQUENCE [LARGE SCALE GENOMIC DNA]</scope>
    <source>
        <strain evidence="7">JCM 3389</strain>
    </source>
</reference>
<dbReference type="NCBIfam" id="TIGR02167">
    <property type="entry name" value="Liste_lipo_26"/>
    <property type="match status" value="5"/>
</dbReference>
<keyword evidence="3" id="KW-0106">Calcium</keyword>
<comment type="caution">
    <text evidence="6">The sequence shown here is derived from an EMBL/GenBank/DDBJ whole genome shotgun (WGS) entry which is preliminary data.</text>
</comment>
<dbReference type="PANTHER" id="PTHR24027">
    <property type="entry name" value="CADHERIN-23"/>
    <property type="match status" value="1"/>
</dbReference>
<name>A0ABW4XVU3_9FLAO</name>
<evidence type="ECO:0000256" key="3">
    <source>
        <dbReference type="ARBA" id="ARBA00022837"/>
    </source>
</evidence>
<evidence type="ECO:0000313" key="7">
    <source>
        <dbReference type="Proteomes" id="UP001597342"/>
    </source>
</evidence>
<keyword evidence="7" id="KW-1185">Reference proteome</keyword>
<dbReference type="PANTHER" id="PTHR24027:SF438">
    <property type="entry name" value="CADHERIN 23"/>
    <property type="match status" value="1"/>
</dbReference>
<dbReference type="EMBL" id="JBHUHU010000001">
    <property type="protein sequence ID" value="MFD2098363.1"/>
    <property type="molecule type" value="Genomic_DNA"/>
</dbReference>
<evidence type="ECO:0000256" key="4">
    <source>
        <dbReference type="ARBA" id="ARBA00023136"/>
    </source>
</evidence>
<dbReference type="PROSITE" id="PS50268">
    <property type="entry name" value="CADHERIN_2"/>
    <property type="match status" value="3"/>
</dbReference>
<dbReference type="InterPro" id="IPR015919">
    <property type="entry name" value="Cadherin-like_sf"/>
</dbReference>
<feature type="domain" description="Cadherin" evidence="5">
    <location>
        <begin position="36"/>
        <end position="137"/>
    </location>
</feature>
<evidence type="ECO:0000259" key="5">
    <source>
        <dbReference type="PROSITE" id="PS50268"/>
    </source>
</evidence>
<keyword evidence="2" id="KW-0677">Repeat</keyword>
<dbReference type="Pfam" id="PF03382">
    <property type="entry name" value="DUF285"/>
    <property type="match status" value="2"/>
</dbReference>
<keyword evidence="4" id="KW-0472">Membrane</keyword>
<accession>A0ABW4XVU3</accession>
<gene>
    <name evidence="6" type="ORF">ACFSJE_01165</name>
</gene>
<protein>
    <submittedName>
        <fullName evidence="6">BspA family leucine-rich repeat surface protein</fullName>
    </submittedName>
</protein>
<dbReference type="SMART" id="SM00112">
    <property type="entry name" value="CA"/>
    <property type="match status" value="3"/>
</dbReference>
<feature type="domain" description="Cadherin" evidence="5">
    <location>
        <begin position="136"/>
        <end position="234"/>
    </location>
</feature>
<dbReference type="CDD" id="cd11304">
    <property type="entry name" value="Cadherin_repeat"/>
    <property type="match status" value="1"/>
</dbReference>
<comment type="subcellular location">
    <subcellularLocation>
        <location evidence="1">Membrane</location>
    </subcellularLocation>
</comment>
<sequence>MNQKKLLYLVIFVLTVFSCGKDDGPSAPDNTAPVITNTTKTFTVAENISDTFVIGSVTATDVDTDDTLTFSIATNSDNLFEISATGALSLTAGKTLNATTKSSHALSIGVNDGTVTTKANFTINVTQAVATNETPVIQAQSFEVAENIADTEIFATVVAADADNDQADLTFSMVQDNSGHFDITPTGGLKLGDGESLDFATPEHTITVSVSDGNTAAQAEITITVTEANGAPIIVAQSFEAAETIADDVVIGTVLATDPEQDALTFAITTNDNDLFEITADGKLSLADGKSLDEETDDLHEITVSVDDNNGNLVEANITITVLDRFEDKATDPEWFVTTWETANDALQVAIEVNPETYTYDFIVDWGDGTVEETPEFIDSDGIYFEHTYGTASDFTMAIKGEFPYFDIYYPGMFQSLEQWGDIQWKSFESTFNNTFFLYNATDVPNLSQTTSMVDMFRFSNFNGDVSGWETGNVTYMTSMFKDNIAFEGNGISAWDVSKVTDMSFMFSGTTLFNQNLNSWDVSNVTNMQAMFNDATAFNGFLNGWGLKTGNVTNMDSMFNGASSFNRGISGWDVSSVTTMRYMFIDAISFNQSLGAWDVSAVEDMRGMFSGASAFNQNLGAWNISSVTNMSNMLNNSGLSRTNYDNTLIGWSGPNAPANIALGATGLTFCNALNERSYLTGINKGWTITGDAYNCN</sequence>
<dbReference type="Pfam" id="PF00028">
    <property type="entry name" value="Cadherin"/>
    <property type="match status" value="1"/>
</dbReference>
<dbReference type="InterPro" id="IPR039808">
    <property type="entry name" value="Cadherin"/>
</dbReference>
<evidence type="ECO:0000313" key="6">
    <source>
        <dbReference type="EMBL" id="MFD2098363.1"/>
    </source>
</evidence>
<dbReference type="Gene3D" id="2.60.40.60">
    <property type="entry name" value="Cadherins"/>
    <property type="match status" value="3"/>
</dbReference>
<dbReference type="PROSITE" id="PS51257">
    <property type="entry name" value="PROKAR_LIPOPROTEIN"/>
    <property type="match status" value="1"/>
</dbReference>
<dbReference type="InterPro" id="IPR011889">
    <property type="entry name" value="Liste_lipo_26"/>
</dbReference>
<organism evidence="6 7">
    <name type="scientific">Flagellimonas iocasae</name>
    <dbReference type="NCBI Taxonomy" id="2055905"/>
    <lineage>
        <taxon>Bacteria</taxon>
        <taxon>Pseudomonadati</taxon>
        <taxon>Bacteroidota</taxon>
        <taxon>Flavobacteriia</taxon>
        <taxon>Flavobacteriales</taxon>
        <taxon>Flavobacteriaceae</taxon>
        <taxon>Flagellimonas</taxon>
    </lineage>
</organism>
<evidence type="ECO:0000256" key="1">
    <source>
        <dbReference type="ARBA" id="ARBA00004370"/>
    </source>
</evidence>
<evidence type="ECO:0000256" key="2">
    <source>
        <dbReference type="ARBA" id="ARBA00022737"/>
    </source>
</evidence>
<dbReference type="SUPFAM" id="SSF49313">
    <property type="entry name" value="Cadherin-like"/>
    <property type="match status" value="3"/>
</dbReference>